<evidence type="ECO:0000313" key="3">
    <source>
        <dbReference type="EMBL" id="QIS03313.1"/>
    </source>
</evidence>
<name>A0A6G9XR60_NOCBR</name>
<accession>A0A6G9XR60</accession>
<dbReference type="InterPro" id="IPR004303">
    <property type="entry name" value="PAD"/>
</dbReference>
<dbReference type="Gene3D" id="3.75.10.10">
    <property type="entry name" value="L-arginine/glycine Amidinotransferase, Chain A"/>
    <property type="match status" value="1"/>
</dbReference>
<organism evidence="3 4">
    <name type="scientific">Nocardia brasiliensis</name>
    <dbReference type="NCBI Taxonomy" id="37326"/>
    <lineage>
        <taxon>Bacteria</taxon>
        <taxon>Bacillati</taxon>
        <taxon>Actinomycetota</taxon>
        <taxon>Actinomycetes</taxon>
        <taxon>Mycobacteriales</taxon>
        <taxon>Nocardiaceae</taxon>
        <taxon>Nocardia</taxon>
    </lineage>
</organism>
<evidence type="ECO:0000313" key="4">
    <source>
        <dbReference type="Proteomes" id="UP000501705"/>
    </source>
</evidence>
<protein>
    <recommendedName>
        <fullName evidence="2">Protein-arginine deiminase C-terminal domain-containing protein</fullName>
    </recommendedName>
</protein>
<dbReference type="PROSITE" id="PS51257">
    <property type="entry name" value="PROKAR_LIPOPROTEIN"/>
    <property type="match status" value="1"/>
</dbReference>
<dbReference type="EMBL" id="CP046171">
    <property type="protein sequence ID" value="QIS03313.1"/>
    <property type="molecule type" value="Genomic_DNA"/>
</dbReference>
<dbReference type="AlphaFoldDB" id="A0A6G9XR60"/>
<dbReference type="Proteomes" id="UP000501705">
    <property type="component" value="Chromosome"/>
</dbReference>
<dbReference type="PANTHER" id="PTHR10837">
    <property type="entry name" value="PEPTIDYLARGININE DEIMINASE"/>
    <property type="match status" value="1"/>
</dbReference>
<feature type="signal peptide" evidence="1">
    <location>
        <begin position="1"/>
        <end position="23"/>
    </location>
</feature>
<evidence type="ECO:0000259" key="2">
    <source>
        <dbReference type="Pfam" id="PF03068"/>
    </source>
</evidence>
<keyword evidence="1" id="KW-0732">Signal</keyword>
<dbReference type="PANTHER" id="PTHR10837:SF8">
    <property type="entry name" value="PROTEIN-ARGININE DEIMINASE"/>
    <property type="match status" value="1"/>
</dbReference>
<feature type="domain" description="Protein-arginine deiminase C-terminal" evidence="2">
    <location>
        <begin position="184"/>
        <end position="563"/>
    </location>
</feature>
<dbReference type="GO" id="GO:0004668">
    <property type="term" value="F:protein-arginine deiminase activity"/>
    <property type="evidence" value="ECO:0007669"/>
    <property type="project" value="InterPro"/>
</dbReference>
<dbReference type="SUPFAM" id="SSF55909">
    <property type="entry name" value="Pentein"/>
    <property type="match status" value="1"/>
</dbReference>
<dbReference type="InterPro" id="IPR013530">
    <property type="entry name" value="PAD_C"/>
</dbReference>
<feature type="chain" id="PRO_5039542156" description="Protein-arginine deiminase C-terminal domain-containing protein" evidence="1">
    <location>
        <begin position="24"/>
        <end position="567"/>
    </location>
</feature>
<dbReference type="RefSeq" id="WP_167462381.1">
    <property type="nucleotide sequence ID" value="NZ_CP046171.1"/>
</dbReference>
<dbReference type="Pfam" id="PF03068">
    <property type="entry name" value="PAD"/>
    <property type="match status" value="1"/>
</dbReference>
<gene>
    <name evidence="3" type="ORF">F5X71_14190</name>
</gene>
<evidence type="ECO:0000256" key="1">
    <source>
        <dbReference type="SAM" id="SignalP"/>
    </source>
</evidence>
<sequence length="567" mass="60391">MAFRSIWLLAGVAALALSGCAAATADRLDAQIRADSNRDGVVDDKDVDAKANGAVILPNIGDSARRCPTSTSPLSDAELAACHDAADDVARAPEYLAPLVTMPVGTAAGASGQVAVVGAGADKIRLFIRRADAWVPLHPDTELTERELREGAILGVDARDVLRDRAIWDGAATVRFTVRRGARTVTDDVVVRVAPVVLHNHTQPARSVLVPESGDDRAHERFVGELGAAAKASGIDAPLIRLRTTDTWGQDFVEFGYVSMPGLGGTNVSLRIAIRSPQPEREGGRAVFDLKGPGTGAIQLGGFGARLVDAFGNVETIPPHTNNGREFPTGRVIIGIGNGDDPGLHSAELEKFFAAQQVQEPVLLDAGWLVVGHVDEFVQFLPSSGGRGWRPAVSDPRRGLEILRAQQRAGHGAAPALSRPGAAARTIDEVLADERFVARNEVAARKIDENVDRLIRAVGLAREEFVRIPGLYESGGVEEAPEALVGFYPGAINGVLMNAANYVAPRQWGPVVDGRDVFEAAVTEAYRSVGLTVRYVDDWEALHLGGGEVHCGTNVLRQIEQRWIAPQ</sequence>
<proteinExistence type="predicted"/>
<dbReference type="GO" id="GO:0005509">
    <property type="term" value="F:calcium ion binding"/>
    <property type="evidence" value="ECO:0007669"/>
    <property type="project" value="InterPro"/>
</dbReference>
<dbReference type="GO" id="GO:0005737">
    <property type="term" value="C:cytoplasm"/>
    <property type="evidence" value="ECO:0007669"/>
    <property type="project" value="InterPro"/>
</dbReference>
<reference evidence="3 4" key="1">
    <citation type="journal article" date="2019" name="ACS Chem. Biol.">
        <title>Identification and Mobilization of a Cryptic Antibiotic Biosynthesis Gene Locus from a Human-Pathogenic Nocardia Isolate.</title>
        <authorList>
            <person name="Herisse M."/>
            <person name="Ishida K."/>
            <person name="Porter J.L."/>
            <person name="Howden B."/>
            <person name="Hertweck C."/>
            <person name="Stinear T.P."/>
            <person name="Pidot S.J."/>
        </authorList>
    </citation>
    <scope>NUCLEOTIDE SEQUENCE [LARGE SCALE GENOMIC DNA]</scope>
    <source>
        <strain evidence="3 4">AUSMDU00024985</strain>
    </source>
</reference>